<feature type="transmembrane region" description="Helical" evidence="1">
    <location>
        <begin position="371"/>
        <end position="392"/>
    </location>
</feature>
<feature type="transmembrane region" description="Helical" evidence="1">
    <location>
        <begin position="474"/>
        <end position="494"/>
    </location>
</feature>
<dbReference type="Pfam" id="PF07698">
    <property type="entry name" value="7TM-7TMR_HD"/>
    <property type="match status" value="1"/>
</dbReference>
<evidence type="ECO:0000313" key="3">
    <source>
        <dbReference type="EMBL" id="PZR11502.1"/>
    </source>
</evidence>
<keyword evidence="1" id="KW-1133">Transmembrane helix</keyword>
<dbReference type="CDD" id="cd00077">
    <property type="entry name" value="HDc"/>
    <property type="match status" value="1"/>
</dbReference>
<organism evidence="3 4">
    <name type="scientific">Archangium gephyra</name>
    <dbReference type="NCBI Taxonomy" id="48"/>
    <lineage>
        <taxon>Bacteria</taxon>
        <taxon>Pseudomonadati</taxon>
        <taxon>Myxococcota</taxon>
        <taxon>Myxococcia</taxon>
        <taxon>Myxococcales</taxon>
        <taxon>Cystobacterineae</taxon>
        <taxon>Archangiaceae</taxon>
        <taxon>Archangium</taxon>
    </lineage>
</organism>
<sequence>MADSPSRTPRPAWAQNLELPRSLALGALLVGVSVIAALLLSPGLSGQRIPELTQEDVGRPFRASSLAGFKASRDFEVADDAQTQRRRDEARARVRPVFDYDSQVESKVKRGVREAFNAMQEIAAPYAGRFETPRKAGTPVSKEELELLTALREGRKTFEGTAVLPDEEDFEVLAQGHFAPELEQAVMSLIELAYRGKLVSSRDEVARVDTNGVTVRIVGGTTEYELSTAAPAVFDLREAGAELDRFASVPGNLLQDAPTPVRRAVLRFARKQLRPNLTINIAETEARRKAAWEAVKPALITIKKGQRIIGDGELVTETHVLVTRSLRAQANELDLLQLQLGGAGIVALLIAGAWLFFSAALRQFRPSRRDAAFMGLLAAVLLGGLHLWVLIADAVHDRYPAIPIEALHFAFPVAAGAMLVRFVLSESSALFFAIIFSSLAGILLGNSLSFFLFALVASMVAADRISRAKDRAGIFRAGLWTGGISFGLVVFSQLAAAKGLGVETLIAGLFAFVAAAFVLPALVLALTPLAEGVFGYASDVKLLELANLNHPALKELVLNAPGTYHHSIVMGSLVESAAEAIGANPLLARSCAYYHDIGKGRNPAFFGENQKAENPHDKLAASMSAVIIKRHVTEGLEMAREYKLPQRVADAIPEHHGTRLVGYFFHKAQKELEGREDGKPIDETMFRYPGPKPRSRETALVMIADACEAASRSMPEPSTDKLRALVQKMINLIFSEGQLDECDLTLKDLHLIAESFTRTLEGMYHARPQYPAGAVGGGKPPEREVVKSLSIVK</sequence>
<dbReference type="InterPro" id="IPR006674">
    <property type="entry name" value="HD_domain"/>
</dbReference>
<dbReference type="InterPro" id="IPR003607">
    <property type="entry name" value="HD/PDEase_dom"/>
</dbReference>
<dbReference type="InterPro" id="IPR011621">
    <property type="entry name" value="Metal-dep_PHydrolase_7TM_intra"/>
</dbReference>
<evidence type="ECO:0000313" key="4">
    <source>
        <dbReference type="Proteomes" id="UP000249061"/>
    </source>
</evidence>
<keyword evidence="1" id="KW-0812">Transmembrane</keyword>
<feature type="domain" description="HD/PDEase" evidence="2">
    <location>
        <begin position="559"/>
        <end position="719"/>
    </location>
</feature>
<dbReference type="EMBL" id="QFQP01000014">
    <property type="protein sequence ID" value="PZR11502.1"/>
    <property type="molecule type" value="Genomic_DNA"/>
</dbReference>
<proteinExistence type="predicted"/>
<accession>A0A2W5T9D8</accession>
<feature type="transmembrane region" description="Helical" evidence="1">
    <location>
        <begin position="506"/>
        <end position="526"/>
    </location>
</feature>
<feature type="transmembrane region" description="Helical" evidence="1">
    <location>
        <begin position="20"/>
        <end position="40"/>
    </location>
</feature>
<feature type="transmembrane region" description="Helical" evidence="1">
    <location>
        <begin position="404"/>
        <end position="424"/>
    </location>
</feature>
<comment type="caution">
    <text evidence="3">The sequence shown here is derived from an EMBL/GenBank/DDBJ whole genome shotgun (WGS) entry which is preliminary data.</text>
</comment>
<dbReference type="PANTHER" id="PTHR36442">
    <property type="entry name" value="CYCLIC-DI-AMP PHOSPHODIESTERASE PGPH"/>
    <property type="match status" value="1"/>
</dbReference>
<name>A0A2W5T9D8_9BACT</name>
<dbReference type="PANTHER" id="PTHR36442:SF1">
    <property type="entry name" value="CYCLIC-DI-AMP PHOSPHODIESTERASE PGPH"/>
    <property type="match status" value="1"/>
</dbReference>
<dbReference type="Pfam" id="PF01966">
    <property type="entry name" value="HD"/>
    <property type="match status" value="1"/>
</dbReference>
<dbReference type="NCBIfam" id="TIGR00277">
    <property type="entry name" value="HDIG"/>
    <property type="match status" value="1"/>
</dbReference>
<dbReference type="InterPro" id="IPR011624">
    <property type="entry name" value="Metal-dep_PHydrolase_7TM_extra"/>
</dbReference>
<evidence type="ECO:0000259" key="2">
    <source>
        <dbReference type="SMART" id="SM00471"/>
    </source>
</evidence>
<dbReference type="Proteomes" id="UP000249061">
    <property type="component" value="Unassembled WGS sequence"/>
</dbReference>
<feature type="transmembrane region" description="Helical" evidence="1">
    <location>
        <begin position="335"/>
        <end position="359"/>
    </location>
</feature>
<dbReference type="AlphaFoldDB" id="A0A2W5T9D8"/>
<dbReference type="SMART" id="SM00471">
    <property type="entry name" value="HDc"/>
    <property type="match status" value="1"/>
</dbReference>
<reference evidence="3 4" key="1">
    <citation type="submission" date="2017-08" db="EMBL/GenBank/DDBJ databases">
        <title>Infants hospitalized years apart are colonized by the same room-sourced microbial strains.</title>
        <authorList>
            <person name="Brooks B."/>
            <person name="Olm M.R."/>
            <person name="Firek B.A."/>
            <person name="Baker R."/>
            <person name="Thomas B.C."/>
            <person name="Morowitz M.J."/>
            <person name="Banfield J.F."/>
        </authorList>
    </citation>
    <scope>NUCLEOTIDE SEQUENCE [LARGE SCALE GENOMIC DNA]</scope>
    <source>
        <strain evidence="3">S2_003_000_R2_14</strain>
    </source>
</reference>
<evidence type="ECO:0000256" key="1">
    <source>
        <dbReference type="SAM" id="Phobius"/>
    </source>
</evidence>
<dbReference type="Pfam" id="PF07697">
    <property type="entry name" value="7TMR-HDED"/>
    <property type="match status" value="1"/>
</dbReference>
<dbReference type="InterPro" id="IPR052722">
    <property type="entry name" value="PgpH_phosphodiesterase"/>
</dbReference>
<dbReference type="InterPro" id="IPR006675">
    <property type="entry name" value="HDIG_dom"/>
</dbReference>
<dbReference type="SUPFAM" id="SSF109604">
    <property type="entry name" value="HD-domain/PDEase-like"/>
    <property type="match status" value="1"/>
</dbReference>
<gene>
    <name evidence="3" type="ORF">DI536_17920</name>
</gene>
<protein>
    <submittedName>
        <fullName evidence="3">Phosphodiesterase</fullName>
    </submittedName>
</protein>
<keyword evidence="1" id="KW-0472">Membrane</keyword>
<dbReference type="Gene3D" id="1.10.3210.10">
    <property type="entry name" value="Hypothetical protein af1432"/>
    <property type="match status" value="1"/>
</dbReference>
<feature type="transmembrane region" description="Helical" evidence="1">
    <location>
        <begin position="430"/>
        <end position="462"/>
    </location>
</feature>